<protein>
    <submittedName>
        <fullName evidence="2">Uncharacterized protein</fullName>
    </submittedName>
</protein>
<organism evidence="2 3">
    <name type="scientific">Parapedobacter composti</name>
    <dbReference type="NCBI Taxonomy" id="623281"/>
    <lineage>
        <taxon>Bacteria</taxon>
        <taxon>Pseudomonadati</taxon>
        <taxon>Bacteroidota</taxon>
        <taxon>Sphingobacteriia</taxon>
        <taxon>Sphingobacteriales</taxon>
        <taxon>Sphingobacteriaceae</taxon>
        <taxon>Parapedobacter</taxon>
    </lineage>
</organism>
<feature type="compositionally biased region" description="Polar residues" evidence="1">
    <location>
        <begin position="20"/>
        <end position="30"/>
    </location>
</feature>
<evidence type="ECO:0000256" key="1">
    <source>
        <dbReference type="SAM" id="MobiDB-lite"/>
    </source>
</evidence>
<reference evidence="2 3" key="1">
    <citation type="submission" date="2016-10" db="EMBL/GenBank/DDBJ databases">
        <authorList>
            <person name="de Groot N.N."/>
        </authorList>
    </citation>
    <scope>NUCLEOTIDE SEQUENCE [LARGE SCALE GENOMIC DNA]</scope>
    <source>
        <strain evidence="2 3">DSM 22900</strain>
    </source>
</reference>
<name>A0A1I1JJ52_9SPHI</name>
<dbReference type="EMBL" id="FOLL01000012">
    <property type="protein sequence ID" value="SFC48584.1"/>
    <property type="molecule type" value="Genomic_DNA"/>
</dbReference>
<evidence type="ECO:0000313" key="3">
    <source>
        <dbReference type="Proteomes" id="UP000199577"/>
    </source>
</evidence>
<feature type="region of interest" description="Disordered" evidence="1">
    <location>
        <begin position="1"/>
        <end position="30"/>
    </location>
</feature>
<evidence type="ECO:0000313" key="2">
    <source>
        <dbReference type="EMBL" id="SFC48584.1"/>
    </source>
</evidence>
<keyword evidence="3" id="KW-1185">Reference proteome</keyword>
<gene>
    <name evidence="2" type="ORF">SAMN05421747_11271</name>
</gene>
<proteinExistence type="predicted"/>
<dbReference type="AlphaFoldDB" id="A0A1I1JJ52"/>
<sequence>MYLNPPREGREPAYRFYLSTPDSTVTRSNA</sequence>
<dbReference type="Proteomes" id="UP000199577">
    <property type="component" value="Unassembled WGS sequence"/>
</dbReference>
<accession>A0A1I1JJ52</accession>